<evidence type="ECO:0000313" key="5">
    <source>
        <dbReference type="Proteomes" id="UP000319776"/>
    </source>
</evidence>
<dbReference type="Proteomes" id="UP000319776">
    <property type="component" value="Unassembled WGS sequence"/>
</dbReference>
<keyword evidence="1" id="KW-0175">Coiled coil</keyword>
<dbReference type="AlphaFoldDB" id="A0A501X9L3"/>
<dbReference type="EMBL" id="VFSS01000006">
    <property type="protein sequence ID" value="TPE57268.1"/>
    <property type="molecule type" value="Genomic_DNA"/>
</dbReference>
<name>A0A501X9L3_9BACT</name>
<keyword evidence="2" id="KW-0812">Transmembrane</keyword>
<keyword evidence="5" id="KW-1185">Reference proteome</keyword>
<protein>
    <submittedName>
        <fullName evidence="4">Uncharacterized protein</fullName>
    </submittedName>
</protein>
<feature type="signal peptide" evidence="3">
    <location>
        <begin position="1"/>
        <end position="26"/>
    </location>
</feature>
<organism evidence="4 5">
    <name type="scientific">[Mycoplasma] falconis</name>
    <dbReference type="NCBI Taxonomy" id="92403"/>
    <lineage>
        <taxon>Bacteria</taxon>
        <taxon>Bacillati</taxon>
        <taxon>Mycoplasmatota</taxon>
        <taxon>Mycoplasmoidales</taxon>
        <taxon>Metamycoplasmataceae</taxon>
        <taxon>Metamycoplasma</taxon>
    </lineage>
</organism>
<accession>A0A501X9L3</accession>
<keyword evidence="3" id="KW-0732">Signal</keyword>
<dbReference type="NCBIfam" id="NF045829">
    <property type="entry name" value="UU052_fam"/>
    <property type="match status" value="1"/>
</dbReference>
<keyword evidence="2" id="KW-0472">Membrane</keyword>
<evidence type="ECO:0000256" key="1">
    <source>
        <dbReference type="SAM" id="Coils"/>
    </source>
</evidence>
<dbReference type="RefSeq" id="WP_140781334.1">
    <property type="nucleotide sequence ID" value="NZ_VFSS01000006.1"/>
</dbReference>
<feature type="transmembrane region" description="Helical" evidence="2">
    <location>
        <begin position="662"/>
        <end position="686"/>
    </location>
</feature>
<evidence type="ECO:0000256" key="2">
    <source>
        <dbReference type="SAM" id="Phobius"/>
    </source>
</evidence>
<sequence length="687" mass="79590">MKLKIKKVISTMLLAPSLLIPTALIAAESNNENNKEEKEKTVDKDFENFNDKENQLIEKSIEKYVDFAINELKNKVEKLLDNASLDVLKENLVKIVYYKKLIKYLSSNKAEIIKKPNEYGLEIVFPYVLSQNKNYKNGEIIFEDETYTNIIIGDTEKSNYQSQITGENNQIKTDKESTINTIDWKSLEETTQTYFDELEKKFESVFIDEDDLPQIGKNTKVISPEESLSIDLAVPDGYENWNAYLKTKINKRFINFDLEQNQNFNQQNQEEQEKEQPEIPPIIPQEEIINDPLIDFARENVARLSPYVSYEYFGLHNDNLIGDHIEDSSKYFWFKNPIVTRYEYKVLNILKTDEGYKANVMLVDKNHPTSRTTYITDLKRFENRQISKANELAYKIIQQSFDRFYQALGINDDLYFKNLRSQKLASTVFNMIEGALTVLHNDYFVNALNDFISKQANLLNDNLTIEDELIKKENKEFINEVNGLFLTSLRVLKINGNAYWLYLGNSYQFVFNQLKDYIRSIKENIENNFKNANKNINNYLKAIEVLQEDIIYLKNVGIGSTYSVLKQYNTIIELITKIQNQFINISTLSQEENIDFDNPTKNSDNWLKAYQNLYQSSYFQPDASKKIMISLGAITLLISIIFLIITVILSKLKNVKNNKGKLILSSTILAVAILATVVLLVVGIGVL</sequence>
<feature type="chain" id="PRO_5021290932" evidence="3">
    <location>
        <begin position="27"/>
        <end position="687"/>
    </location>
</feature>
<reference evidence="4 5" key="1">
    <citation type="submission" date="2019-06" db="EMBL/GenBank/DDBJ databases">
        <title>Mycoplasma falconis type strain whole genome sequence.</title>
        <authorList>
            <person name="Spergser J."/>
        </authorList>
    </citation>
    <scope>NUCLEOTIDE SEQUENCE [LARGE SCALE GENOMIC DNA]</scope>
    <source>
        <strain evidence="4 5">ATCC 51372</strain>
    </source>
</reference>
<evidence type="ECO:0000256" key="3">
    <source>
        <dbReference type="SAM" id="SignalP"/>
    </source>
</evidence>
<keyword evidence="2" id="KW-1133">Transmembrane helix</keyword>
<comment type="caution">
    <text evidence="4">The sequence shown here is derived from an EMBL/GenBank/DDBJ whole genome shotgun (WGS) entry which is preliminary data.</text>
</comment>
<proteinExistence type="predicted"/>
<gene>
    <name evidence="4" type="ORF">FJO69_02040</name>
</gene>
<feature type="transmembrane region" description="Helical" evidence="2">
    <location>
        <begin position="627"/>
        <end position="650"/>
    </location>
</feature>
<feature type="coiled-coil region" evidence="1">
    <location>
        <begin position="522"/>
        <end position="549"/>
    </location>
</feature>
<evidence type="ECO:0000313" key="4">
    <source>
        <dbReference type="EMBL" id="TPE57268.1"/>
    </source>
</evidence>
<dbReference type="OrthoDB" id="396713at2"/>
<dbReference type="InterPro" id="IPR054788">
    <property type="entry name" value="MSC_0620_UU052-like"/>
</dbReference>